<proteinExistence type="predicted"/>
<evidence type="ECO:0000313" key="1">
    <source>
        <dbReference type="EMBL" id="PNY23226.1"/>
    </source>
</evidence>
<keyword evidence="2" id="KW-1185">Reference proteome</keyword>
<dbReference type="EMBL" id="NRSZ01001125">
    <property type="protein sequence ID" value="PNY23226.1"/>
    <property type="molecule type" value="Genomic_DNA"/>
</dbReference>
<sequence length="81" mass="8575">MWYPSLRGTARKWSALPAETLRKEPAFDAAPPKTSMGLGHGAGLGVDKAECISCIDGWPCAVFTKDTTAVPLEPSSMALNP</sequence>
<dbReference type="AlphaFoldDB" id="A0A2K3Q6M8"/>
<comment type="caution">
    <text evidence="1">The sequence shown here is derived from an EMBL/GenBank/DDBJ whole genome shotgun (WGS) entry which is preliminary data.</text>
</comment>
<accession>A0A2K3Q6M8</accession>
<dbReference type="Proteomes" id="UP000236621">
    <property type="component" value="Unassembled WGS sequence"/>
</dbReference>
<organism evidence="1 2">
    <name type="scientific">Tolypocladium capitatum</name>
    <dbReference type="NCBI Taxonomy" id="45235"/>
    <lineage>
        <taxon>Eukaryota</taxon>
        <taxon>Fungi</taxon>
        <taxon>Dikarya</taxon>
        <taxon>Ascomycota</taxon>
        <taxon>Pezizomycotina</taxon>
        <taxon>Sordariomycetes</taxon>
        <taxon>Hypocreomycetidae</taxon>
        <taxon>Hypocreales</taxon>
        <taxon>Ophiocordycipitaceae</taxon>
        <taxon>Tolypocladium</taxon>
    </lineage>
</organism>
<name>A0A2K3Q6M8_9HYPO</name>
<gene>
    <name evidence="1" type="ORF">TCAP_06838</name>
</gene>
<reference evidence="1 2" key="1">
    <citation type="submission" date="2017-08" db="EMBL/GenBank/DDBJ databases">
        <title>Harnessing the power of phylogenomics to disentangle the directionality and signatures of interkingdom host jumping in the parasitic fungal genus Tolypocladium.</title>
        <authorList>
            <person name="Quandt C.A."/>
            <person name="Patterson W."/>
            <person name="Spatafora J.W."/>
        </authorList>
    </citation>
    <scope>NUCLEOTIDE SEQUENCE [LARGE SCALE GENOMIC DNA]</scope>
    <source>
        <strain evidence="1 2">CBS 113982</strain>
    </source>
</reference>
<protein>
    <submittedName>
        <fullName evidence="1">Uncharacterized protein</fullName>
    </submittedName>
</protein>
<evidence type="ECO:0000313" key="2">
    <source>
        <dbReference type="Proteomes" id="UP000236621"/>
    </source>
</evidence>